<dbReference type="PROSITE" id="PS00059">
    <property type="entry name" value="ADH_ZINC"/>
    <property type="match status" value="1"/>
</dbReference>
<keyword evidence="4 6" id="KW-0862">Zinc</keyword>
<feature type="domain" description="Enoyl reductase (ER)" evidence="7">
    <location>
        <begin position="13"/>
        <end position="356"/>
    </location>
</feature>
<keyword evidence="5" id="KW-0560">Oxidoreductase</keyword>
<evidence type="ECO:0000256" key="4">
    <source>
        <dbReference type="ARBA" id="ARBA00022833"/>
    </source>
</evidence>
<dbReference type="PANTHER" id="PTHR43350:SF21">
    <property type="entry name" value="S-NITROSOMYCOTHIOL REDUCTASE MSCR"/>
    <property type="match status" value="1"/>
</dbReference>
<evidence type="ECO:0000313" key="9">
    <source>
        <dbReference type="Proteomes" id="UP000198582"/>
    </source>
</evidence>
<sequence>MTVEAHIAVLPPGQEKLELREVSLGPPGPYEVVVRQRAFGVCHSQLDRIFDPARTAAMLLGHESIGTVVEAGPEVTYVRPGDEVLTTWIPRTPLEGRPPVPSRIVFPGGEEARTHNTFTWGTHAVVDEQWVVKAPEATPPDLGAVIGCALMTGAGAVLNTASVRPGQSVAVWGAGGVGLCAIAAASILGASPVIAVDLDADKLALARQFGATDVVDVRAGDVVEAIRALTPHPDGTRGVDRCFDCTGIGKNIPVSLAAVRPGIRGAGIRGGADVLVGIPRVPFELDAMDLLNGEKQLLGCVGGSCDPSRDFTTFAGWVRDGRFDPSALVTDRYSLDALNTAVDDLHHGRVRGRAVVELDR</sequence>
<dbReference type="OrthoDB" id="3265141at2"/>
<dbReference type="Gene3D" id="3.40.50.720">
    <property type="entry name" value="NAD(P)-binding Rossmann-like Domain"/>
    <property type="match status" value="1"/>
</dbReference>
<dbReference type="SMART" id="SM00829">
    <property type="entry name" value="PKS_ER"/>
    <property type="match status" value="1"/>
</dbReference>
<dbReference type="SUPFAM" id="SSF50129">
    <property type="entry name" value="GroES-like"/>
    <property type="match status" value="1"/>
</dbReference>
<keyword evidence="3 6" id="KW-0479">Metal-binding</keyword>
<evidence type="ECO:0000259" key="7">
    <source>
        <dbReference type="SMART" id="SM00829"/>
    </source>
</evidence>
<evidence type="ECO:0000256" key="6">
    <source>
        <dbReference type="RuleBase" id="RU361277"/>
    </source>
</evidence>
<comment type="similarity">
    <text evidence="2 6">Belongs to the zinc-containing alcohol dehydrogenase family.</text>
</comment>
<protein>
    <submittedName>
        <fullName evidence="8">S-(Hydroxymethyl)glutathione dehydrogenase / alcohol dehydrogenase</fullName>
    </submittedName>
</protein>
<dbReference type="InterPro" id="IPR011032">
    <property type="entry name" value="GroES-like_sf"/>
</dbReference>
<evidence type="ECO:0000256" key="2">
    <source>
        <dbReference type="ARBA" id="ARBA00008072"/>
    </source>
</evidence>
<dbReference type="InterPro" id="IPR020843">
    <property type="entry name" value="ER"/>
</dbReference>
<dbReference type="GO" id="GO:0016491">
    <property type="term" value="F:oxidoreductase activity"/>
    <property type="evidence" value="ECO:0007669"/>
    <property type="project" value="UniProtKB-KW"/>
</dbReference>
<dbReference type="SUPFAM" id="SSF51735">
    <property type="entry name" value="NAD(P)-binding Rossmann-fold domains"/>
    <property type="match status" value="1"/>
</dbReference>
<dbReference type="InterPro" id="IPR013149">
    <property type="entry name" value="ADH-like_C"/>
</dbReference>
<dbReference type="PANTHER" id="PTHR43350">
    <property type="entry name" value="NAD-DEPENDENT ALCOHOL DEHYDROGENASE"/>
    <property type="match status" value="1"/>
</dbReference>
<dbReference type="EMBL" id="FOEF01000012">
    <property type="protein sequence ID" value="SEP48523.1"/>
    <property type="molecule type" value="Genomic_DNA"/>
</dbReference>
<dbReference type="InterPro" id="IPR002328">
    <property type="entry name" value="ADH_Zn_CS"/>
</dbReference>
<dbReference type="GO" id="GO:0008270">
    <property type="term" value="F:zinc ion binding"/>
    <property type="evidence" value="ECO:0007669"/>
    <property type="project" value="InterPro"/>
</dbReference>
<dbReference type="STRING" id="394193.SAMN04489732_11261"/>
<dbReference type="Proteomes" id="UP000198582">
    <property type="component" value="Unassembled WGS sequence"/>
</dbReference>
<dbReference type="Pfam" id="PF08240">
    <property type="entry name" value="ADH_N"/>
    <property type="match status" value="1"/>
</dbReference>
<accession>A0A1H8Y950</accession>
<dbReference type="InterPro" id="IPR013154">
    <property type="entry name" value="ADH-like_N"/>
</dbReference>
<evidence type="ECO:0000256" key="3">
    <source>
        <dbReference type="ARBA" id="ARBA00022723"/>
    </source>
</evidence>
<evidence type="ECO:0000256" key="5">
    <source>
        <dbReference type="ARBA" id="ARBA00023002"/>
    </source>
</evidence>
<dbReference type="Gene3D" id="3.90.180.10">
    <property type="entry name" value="Medium-chain alcohol dehydrogenases, catalytic domain"/>
    <property type="match status" value="1"/>
</dbReference>
<dbReference type="AlphaFoldDB" id="A0A1H8Y950"/>
<organism evidence="8 9">
    <name type="scientific">Amycolatopsis saalfeldensis</name>
    <dbReference type="NCBI Taxonomy" id="394193"/>
    <lineage>
        <taxon>Bacteria</taxon>
        <taxon>Bacillati</taxon>
        <taxon>Actinomycetota</taxon>
        <taxon>Actinomycetes</taxon>
        <taxon>Pseudonocardiales</taxon>
        <taxon>Pseudonocardiaceae</taxon>
        <taxon>Amycolatopsis</taxon>
    </lineage>
</organism>
<evidence type="ECO:0000313" key="8">
    <source>
        <dbReference type="EMBL" id="SEP48523.1"/>
    </source>
</evidence>
<dbReference type="Pfam" id="PF00107">
    <property type="entry name" value="ADH_zinc_N"/>
    <property type="match status" value="1"/>
</dbReference>
<reference evidence="9" key="1">
    <citation type="submission" date="2016-10" db="EMBL/GenBank/DDBJ databases">
        <authorList>
            <person name="Varghese N."/>
            <person name="Submissions S."/>
        </authorList>
    </citation>
    <scope>NUCLEOTIDE SEQUENCE [LARGE SCALE GENOMIC DNA]</scope>
    <source>
        <strain evidence="9">DSM 44993</strain>
    </source>
</reference>
<proteinExistence type="inferred from homology"/>
<dbReference type="FunFam" id="3.40.50.720:FF:000003">
    <property type="entry name" value="S-(hydroxymethyl)glutathione dehydrogenase"/>
    <property type="match status" value="1"/>
</dbReference>
<keyword evidence="9" id="KW-1185">Reference proteome</keyword>
<evidence type="ECO:0000256" key="1">
    <source>
        <dbReference type="ARBA" id="ARBA00001947"/>
    </source>
</evidence>
<gene>
    <name evidence="8" type="ORF">SAMN04489732_11261</name>
</gene>
<dbReference type="RefSeq" id="WP_091620791.1">
    <property type="nucleotide sequence ID" value="NZ_FOEF01000012.1"/>
</dbReference>
<comment type="cofactor">
    <cofactor evidence="1 6">
        <name>Zn(2+)</name>
        <dbReference type="ChEBI" id="CHEBI:29105"/>
    </cofactor>
</comment>
<dbReference type="InterPro" id="IPR036291">
    <property type="entry name" value="NAD(P)-bd_dom_sf"/>
</dbReference>
<name>A0A1H8Y950_9PSEU</name>